<dbReference type="CDD" id="cd12913">
    <property type="entry name" value="PDC1_MCP_like"/>
    <property type="match status" value="1"/>
</dbReference>
<evidence type="ECO:0000313" key="2">
    <source>
        <dbReference type="Proteomes" id="UP001500752"/>
    </source>
</evidence>
<sequence length="250" mass="27556">MREEAYPGSARLDELNGLAEEIARFLQRTRDDLSRVRLAMQALLDAVEQEGRRPSRGDLDGISESLQACLRDPNPPMDRLGVATAVDYLADSPYWMEWWGTDSRGNLEFVGHSLNPQRDNFYDYSARSWFSIPQDFGAAAVIGPYVDFGGINSYTYTVTISVPVVTARGFAGVAGADILADKFERFLSSGRHQEPVVLANADLRVIASNTSAHLPGDLLRAEDLASWTRLDLASDLFTPGKSWQLATPSP</sequence>
<dbReference type="EMBL" id="BAABEO010000011">
    <property type="protein sequence ID" value="GAA3679777.1"/>
    <property type="molecule type" value="Genomic_DNA"/>
</dbReference>
<evidence type="ECO:0008006" key="3">
    <source>
        <dbReference type="Google" id="ProtNLM"/>
    </source>
</evidence>
<organism evidence="1 2">
    <name type="scientific">Arthrobacter ginkgonis</name>
    <dbReference type="NCBI Taxonomy" id="1630594"/>
    <lineage>
        <taxon>Bacteria</taxon>
        <taxon>Bacillati</taxon>
        <taxon>Actinomycetota</taxon>
        <taxon>Actinomycetes</taxon>
        <taxon>Micrococcales</taxon>
        <taxon>Micrococcaceae</taxon>
        <taxon>Arthrobacter</taxon>
    </lineage>
</organism>
<evidence type="ECO:0000313" key="1">
    <source>
        <dbReference type="EMBL" id="GAA3679777.1"/>
    </source>
</evidence>
<dbReference type="Gene3D" id="3.30.450.20">
    <property type="entry name" value="PAS domain"/>
    <property type="match status" value="1"/>
</dbReference>
<keyword evidence="2" id="KW-1185">Reference proteome</keyword>
<dbReference type="RefSeq" id="WP_345150093.1">
    <property type="nucleotide sequence ID" value="NZ_BAABEO010000011.1"/>
</dbReference>
<reference evidence="2" key="1">
    <citation type="journal article" date="2019" name="Int. J. Syst. Evol. Microbiol.">
        <title>The Global Catalogue of Microorganisms (GCM) 10K type strain sequencing project: providing services to taxonomists for standard genome sequencing and annotation.</title>
        <authorList>
            <consortium name="The Broad Institute Genomics Platform"/>
            <consortium name="The Broad Institute Genome Sequencing Center for Infectious Disease"/>
            <person name="Wu L."/>
            <person name="Ma J."/>
        </authorList>
    </citation>
    <scope>NUCLEOTIDE SEQUENCE [LARGE SCALE GENOMIC DNA]</scope>
    <source>
        <strain evidence="2">JCM 30742</strain>
    </source>
</reference>
<name>A0ABP7C4M6_9MICC</name>
<dbReference type="Proteomes" id="UP001500752">
    <property type="component" value="Unassembled WGS sequence"/>
</dbReference>
<comment type="caution">
    <text evidence="1">The sequence shown here is derived from an EMBL/GenBank/DDBJ whole genome shotgun (WGS) entry which is preliminary data.</text>
</comment>
<accession>A0ABP7C4M6</accession>
<proteinExistence type="predicted"/>
<protein>
    <recommendedName>
        <fullName evidence="3">Cache domain-containing protein</fullName>
    </recommendedName>
</protein>
<gene>
    <name evidence="1" type="ORF">GCM10023081_17450</name>
</gene>